<dbReference type="Pfam" id="PF07739">
    <property type="entry name" value="TipAS"/>
    <property type="match status" value="1"/>
</dbReference>
<dbReference type="SUPFAM" id="SSF46955">
    <property type="entry name" value="Putative DNA-binding domain"/>
    <property type="match status" value="1"/>
</dbReference>
<evidence type="ECO:0000313" key="8">
    <source>
        <dbReference type="Proteomes" id="UP000275951"/>
    </source>
</evidence>
<dbReference type="PANTHER" id="PTHR30204">
    <property type="entry name" value="REDOX-CYCLING DRUG-SENSING TRANSCRIPTIONAL ACTIVATOR SOXR"/>
    <property type="match status" value="1"/>
</dbReference>
<accession>A0A3S9QKN9</accession>
<name>A0A3S9QKN9_9ACTO</name>
<organism evidence="7 8">
    <name type="scientific">Trueperella pyogenes</name>
    <dbReference type="NCBI Taxonomy" id="1661"/>
    <lineage>
        <taxon>Bacteria</taxon>
        <taxon>Bacillati</taxon>
        <taxon>Actinomycetota</taxon>
        <taxon>Actinomycetes</taxon>
        <taxon>Actinomycetales</taxon>
        <taxon>Actinomycetaceae</taxon>
        <taxon>Trueperella</taxon>
    </lineage>
</organism>
<reference evidence="7 8" key="1">
    <citation type="submission" date="2018-11" db="EMBL/GenBank/DDBJ databases">
        <title>Multidrug-resistant genes are associated with an 42-kb island TGI1 carrying a complex class 1 integron in a Trueperella pyogenes.</title>
        <authorList>
            <person name="Dong W."/>
        </authorList>
    </citation>
    <scope>NUCLEOTIDE SEQUENCE [LARGE SCALE GENOMIC DNA]</scope>
    <source>
        <strain evidence="7 8">TP4</strain>
    </source>
</reference>
<proteinExistence type="predicted"/>
<evidence type="ECO:0000256" key="2">
    <source>
        <dbReference type="ARBA" id="ARBA00023125"/>
    </source>
</evidence>
<evidence type="ECO:0000259" key="6">
    <source>
        <dbReference type="PROSITE" id="PS50937"/>
    </source>
</evidence>
<dbReference type="PRINTS" id="PR00040">
    <property type="entry name" value="HTHMERR"/>
</dbReference>
<dbReference type="CDD" id="cd01106">
    <property type="entry name" value="HTH_TipAL-Mta"/>
    <property type="match status" value="1"/>
</dbReference>
<evidence type="ECO:0000256" key="4">
    <source>
        <dbReference type="ARBA" id="ARBA00023163"/>
    </source>
</evidence>
<gene>
    <name evidence="7" type="ORF">EBQ10_04140</name>
</gene>
<dbReference type="SMART" id="SM00422">
    <property type="entry name" value="HTH_MERR"/>
    <property type="match status" value="1"/>
</dbReference>
<dbReference type="Proteomes" id="UP000275951">
    <property type="component" value="Chromosome"/>
</dbReference>
<dbReference type="InterPro" id="IPR009061">
    <property type="entry name" value="DNA-bd_dom_put_sf"/>
</dbReference>
<keyword evidence="1" id="KW-0805">Transcription regulation</keyword>
<evidence type="ECO:0000313" key="7">
    <source>
        <dbReference type="EMBL" id="AZR06562.1"/>
    </source>
</evidence>
<keyword evidence="4" id="KW-0804">Transcription</keyword>
<feature type="coiled-coil region" evidence="5">
    <location>
        <begin position="74"/>
        <end position="104"/>
    </location>
</feature>
<dbReference type="RefSeq" id="WP_126920001.1">
    <property type="nucleotide sequence ID" value="NZ_CP033905.1"/>
</dbReference>
<dbReference type="InterPro" id="IPR047057">
    <property type="entry name" value="MerR_fam"/>
</dbReference>
<dbReference type="Gene3D" id="1.10.1660.10">
    <property type="match status" value="1"/>
</dbReference>
<dbReference type="PROSITE" id="PS00552">
    <property type="entry name" value="HTH_MERR_1"/>
    <property type="match status" value="1"/>
</dbReference>
<feature type="domain" description="HTH merR-type" evidence="6">
    <location>
        <begin position="1"/>
        <end position="69"/>
    </location>
</feature>
<protein>
    <submittedName>
        <fullName evidence="7">MerR family transcriptional regulator</fullName>
    </submittedName>
</protein>
<dbReference type="InterPro" id="IPR012925">
    <property type="entry name" value="TipAS_dom"/>
</dbReference>
<dbReference type="AlphaFoldDB" id="A0A3S9QKN9"/>
<evidence type="ECO:0000256" key="5">
    <source>
        <dbReference type="SAM" id="Coils"/>
    </source>
</evidence>
<dbReference type="Gene3D" id="1.10.490.50">
    <property type="entry name" value="Antibiotic binding domain of TipA-like multidrug resistance regulators"/>
    <property type="match status" value="1"/>
</dbReference>
<dbReference type="GO" id="GO:0003700">
    <property type="term" value="F:DNA-binding transcription factor activity"/>
    <property type="evidence" value="ECO:0007669"/>
    <property type="project" value="InterPro"/>
</dbReference>
<keyword evidence="5" id="KW-0175">Coiled coil</keyword>
<dbReference type="GO" id="GO:0003677">
    <property type="term" value="F:DNA binding"/>
    <property type="evidence" value="ECO:0007669"/>
    <property type="project" value="UniProtKB-KW"/>
</dbReference>
<dbReference type="PROSITE" id="PS50937">
    <property type="entry name" value="HTH_MERR_2"/>
    <property type="match status" value="1"/>
</dbReference>
<dbReference type="InterPro" id="IPR000551">
    <property type="entry name" value="MerR-type_HTH_dom"/>
</dbReference>
<dbReference type="EMBL" id="CP033905">
    <property type="protein sequence ID" value="AZR06562.1"/>
    <property type="molecule type" value="Genomic_DNA"/>
</dbReference>
<dbReference type="InterPro" id="IPR036244">
    <property type="entry name" value="TipA-like_antibiotic-bd"/>
</dbReference>
<sequence length="258" mass="29193">MRTVGEVAQLLGLSVRTLHYWEERGLVVPERTWSEYRLYSDADIARLQQVMVYRGAGMALDAIRDLLNAPGTDIDHLRRQRQLLMDKKSEIERMLEALDYLEDTMNDHHLSVDDVAEILGEANFPAYQAEAKEAYGGTPDWEITRKRQAEMTKDDWADIVARQHDVEARLAQAKQARVAPDSAEARALAEEHRVLLAEGFFPVTHAKHVILGRSYVADRRFRAHYDDVAAGLAQWLCAAIESNASAHGVDLDAVEWNS</sequence>
<keyword evidence="2" id="KW-0238">DNA-binding</keyword>
<dbReference type="Pfam" id="PF13411">
    <property type="entry name" value="MerR_1"/>
    <property type="match status" value="1"/>
</dbReference>
<evidence type="ECO:0000256" key="3">
    <source>
        <dbReference type="ARBA" id="ARBA00023159"/>
    </source>
</evidence>
<dbReference type="SUPFAM" id="SSF89082">
    <property type="entry name" value="Antibiotic binding domain of TipA-like multidrug resistance regulators"/>
    <property type="match status" value="1"/>
</dbReference>
<dbReference type="PANTHER" id="PTHR30204:SF90">
    <property type="entry name" value="HTH-TYPE TRANSCRIPTIONAL ACTIVATOR MTA"/>
    <property type="match status" value="1"/>
</dbReference>
<evidence type="ECO:0000256" key="1">
    <source>
        <dbReference type="ARBA" id="ARBA00023015"/>
    </source>
</evidence>
<keyword evidence="3" id="KW-0010">Activator</keyword>